<protein>
    <submittedName>
        <fullName evidence="2">Uncharacterized protein</fullName>
    </submittedName>
</protein>
<keyword evidence="1" id="KW-0732">Signal</keyword>
<dbReference type="Proteomes" id="UP001176478">
    <property type="component" value="Unassembled WGS sequence"/>
</dbReference>
<reference evidence="3" key="2">
    <citation type="submission" date="2023-07" db="EMBL/GenBank/DDBJ databases">
        <authorList>
            <person name="Yang W."/>
            <person name="Chen J."/>
            <person name="Ji P."/>
            <person name="Hu F."/>
        </authorList>
    </citation>
    <scope>NUCLEOTIDE SEQUENCE</scope>
    <source>
        <strain evidence="3">CRE-138-0111</strain>
    </source>
</reference>
<evidence type="ECO:0000313" key="5">
    <source>
        <dbReference type="Proteomes" id="UP001176478"/>
    </source>
</evidence>
<evidence type="ECO:0000256" key="1">
    <source>
        <dbReference type="SAM" id="SignalP"/>
    </source>
</evidence>
<sequence length="406" mass="45393">MKKVIFCTVLLLPIIAVAKTTKGVNYINNTASNPIMSVCANTSTPLPIFISTLRDFGLTSKFSNRVNVSVTAEYWTEEERGIPIKIANFFAMDTIRKPDGRTPLLGNYSTKKEVSPIPMSAREYSGMSISDAGLGKPTKTDRKRTFESYNSQILYIKNRGVYNANYFPRQQAAPTTYGGGEYFRQPDDIIWLPGRAIKKLTIHIYDSNPPASPPELKGRPAPTVTFEWKAKTGYNPKSSVPPILELTSVTYSGQGNSSWGSESASDNDIDKTLYGNASVLSSITLGEKYTLAMDWNRSPIIRDLATNPFYSRAYQLERDAFKAGDLDFAQLVNAISQNKKLSAYDINLKKTDFIYTNIDAIDRDLGWGHGGKYKITYFRGSINAYNNVYIDQKKYEKDGSIMKICD</sequence>
<feature type="chain" id="PRO_5041401663" evidence="1">
    <location>
        <begin position="19"/>
        <end position="406"/>
    </location>
</feature>
<evidence type="ECO:0000313" key="4">
    <source>
        <dbReference type="Proteomes" id="UP001156701"/>
    </source>
</evidence>
<proteinExistence type="predicted"/>
<evidence type="ECO:0000313" key="2">
    <source>
        <dbReference type="EMBL" id="MDG4694804.1"/>
    </source>
</evidence>
<dbReference type="Proteomes" id="UP001156701">
    <property type="component" value="Unassembled WGS sequence"/>
</dbReference>
<keyword evidence="5" id="KW-1185">Reference proteome</keyword>
<comment type="caution">
    <text evidence="2">The sequence shown here is derived from an EMBL/GenBank/DDBJ whole genome shotgun (WGS) entry which is preliminary data.</text>
</comment>
<gene>
    <name evidence="2" type="ORF">P7V44_00960</name>
    <name evidence="3" type="ORF">Q5E86_02795</name>
</gene>
<reference evidence="2" key="1">
    <citation type="submission" date="2023-03" db="EMBL/GenBank/DDBJ databases">
        <title>a new species belonging to Providencia genus.</title>
        <authorList>
            <person name="Yang W."/>
            <person name="Hu F."/>
            <person name="Shen S."/>
            <person name="Ding L."/>
            <person name="Yin D."/>
        </authorList>
    </citation>
    <scope>NUCLEOTIDE SEQUENCE</scope>
    <source>
        <strain evidence="2">CRE-3FA-0001</strain>
    </source>
</reference>
<feature type="signal peptide" evidence="1">
    <location>
        <begin position="1"/>
        <end position="18"/>
    </location>
</feature>
<evidence type="ECO:0000313" key="3">
    <source>
        <dbReference type="EMBL" id="MDO7855320.1"/>
    </source>
</evidence>
<dbReference type="EMBL" id="JAUQTG010000001">
    <property type="protein sequence ID" value="MDO7855320.1"/>
    <property type="molecule type" value="Genomic_DNA"/>
</dbReference>
<name>A0AA42JXW3_9GAMM</name>
<dbReference type="AlphaFoldDB" id="A0AA42JXW3"/>
<dbReference type="EMBL" id="JARRYG010000001">
    <property type="protein sequence ID" value="MDG4694804.1"/>
    <property type="molecule type" value="Genomic_DNA"/>
</dbReference>
<reference evidence="3" key="3">
    <citation type="journal article" date="2024" name="Int. J. Antimicrob. Agents">
        <title>Identification of a novel Providencia species showing multi-drug-resistant in three patients with hospital-acquired infection.</title>
        <authorList>
            <person name="Yang W."/>
            <person name="Chen J."/>
            <person name="Yang F."/>
            <person name="Ji P."/>
            <person name="Shen S."/>
            <person name="Yin D."/>
            <person name="Hu F."/>
        </authorList>
    </citation>
    <scope>NUCLEOTIDE SEQUENCE</scope>
    <source>
        <strain evidence="3">CRE-138-0111</strain>
    </source>
</reference>
<dbReference type="RefSeq" id="WP_129465923.1">
    <property type="nucleotide sequence ID" value="NZ_JARRYG010000001.1"/>
</dbReference>
<organism evidence="2 4">
    <name type="scientific">Providencia huashanensis</name>
    <dbReference type="NCBI Taxonomy" id="3037798"/>
    <lineage>
        <taxon>Bacteria</taxon>
        <taxon>Pseudomonadati</taxon>
        <taxon>Pseudomonadota</taxon>
        <taxon>Gammaproteobacteria</taxon>
        <taxon>Enterobacterales</taxon>
        <taxon>Morganellaceae</taxon>
        <taxon>Providencia</taxon>
    </lineage>
</organism>
<accession>A0AA42JXW3</accession>